<dbReference type="EMBL" id="PUJX01000052">
    <property type="protein sequence ID" value="TDB42651.1"/>
    <property type="molecule type" value="Genomic_DNA"/>
</dbReference>
<accession>A0A4R4IQK3</accession>
<evidence type="ECO:0000313" key="2">
    <source>
        <dbReference type="Proteomes" id="UP000295550"/>
    </source>
</evidence>
<gene>
    <name evidence="1" type="ORF">C5468_24520</name>
</gene>
<comment type="caution">
    <text evidence="1">The sequence shown here is derived from an EMBL/GenBank/DDBJ whole genome shotgun (WGS) entry which is preliminary data.</text>
</comment>
<organism evidence="1 2">
    <name type="scientific">Photorhabdus luminescens subsp. mexicana</name>
    <dbReference type="NCBI Taxonomy" id="2100167"/>
    <lineage>
        <taxon>Bacteria</taxon>
        <taxon>Pseudomonadati</taxon>
        <taxon>Pseudomonadota</taxon>
        <taxon>Gammaproteobacteria</taxon>
        <taxon>Enterobacterales</taxon>
        <taxon>Morganellaceae</taxon>
        <taxon>Photorhabdus</taxon>
    </lineage>
</organism>
<dbReference type="Proteomes" id="UP000295550">
    <property type="component" value="Unassembled WGS sequence"/>
</dbReference>
<dbReference type="RefSeq" id="WP_132348789.1">
    <property type="nucleotide sequence ID" value="NZ_CAWOLF010000052.1"/>
</dbReference>
<sequence>MNITQDMIEFAKTMNIEVVIGNFDVDAGGVHQEVVIRPFVKDALLTPVLFHMNNYCNKYQNAMNIVNKTGSRSRFLDRDDKGFIKLKGIIADENDFKAFITSLSDIINQPHVKNKINNAIKMMDEDYIGCELQSAKLLRNKELNARNHGLSAEAIRLKCEARHHELNCIGTKRYMEHMKKVCEL</sequence>
<dbReference type="AlphaFoldDB" id="A0A4R4IQK3"/>
<evidence type="ECO:0000313" key="1">
    <source>
        <dbReference type="EMBL" id="TDB42651.1"/>
    </source>
</evidence>
<name>A0A4R4IQK3_PHOLU</name>
<protein>
    <submittedName>
        <fullName evidence="1">Uncharacterized protein</fullName>
    </submittedName>
</protein>
<reference evidence="1 2" key="1">
    <citation type="journal article" date="2019" name="Int. J. Syst. Evol. Microbiol.">
        <title>Photorhabdus khanii subsp. guanajuatensis subsp. nov., isolated from Heterorhabditis atacamensis, and Photorhabdus luminescens subsp. mexicana subsp. nov., isolated from Heterorhabditis mexicana entomopathogenic nematodes.</title>
        <authorList>
            <person name="Machado R.A.R."/>
            <person name="Bruno P."/>
            <person name="Arce C.C.M."/>
            <person name="Liechti N."/>
            <person name="Kohler A."/>
            <person name="Bernal J."/>
            <person name="Bruggmann R."/>
            <person name="Turlings T.C.J."/>
        </authorList>
    </citation>
    <scope>NUCLEOTIDE SEQUENCE [LARGE SCALE GENOMIC DNA]</scope>
    <source>
        <strain evidence="1 2">MEX47-22</strain>
    </source>
</reference>
<proteinExistence type="predicted"/>